<evidence type="ECO:0000313" key="3">
    <source>
        <dbReference type="Proteomes" id="UP000006663"/>
    </source>
</evidence>
<evidence type="ECO:0000313" key="1">
    <source>
        <dbReference type="EMBL" id="ADQ66353.1"/>
    </source>
</evidence>
<proteinExistence type="predicted"/>
<reference evidence="2 4" key="2">
    <citation type="journal article" date="2014" name="PLoS Genet.">
        <title>Phylogenetically driven sequencing of extremely halophilic archaea reveals strategies for static and dynamic osmo-response.</title>
        <authorList>
            <person name="Becker E.A."/>
            <person name="Seitzer P.M."/>
            <person name="Tritt A."/>
            <person name="Larsen D."/>
            <person name="Krusor M."/>
            <person name="Yao A.I."/>
            <person name="Wu D."/>
            <person name="Madern D."/>
            <person name="Eisen J.A."/>
            <person name="Darling A.E."/>
            <person name="Facciotti M.T."/>
        </authorList>
    </citation>
    <scope>NUCLEOTIDE SEQUENCE [LARGE SCALE GENOMIC DNA]</scope>
    <source>
        <strain evidence="2 4">DSM 11551</strain>
    </source>
</reference>
<dbReference type="EMBL" id="AOHT01000032">
    <property type="protein sequence ID" value="ELY27657.1"/>
    <property type="molecule type" value="Genomic_DNA"/>
</dbReference>
<keyword evidence="3" id="KW-1185">Reference proteome</keyword>
<gene>
    <name evidence="1" type="ordered locus">Hbor_07550</name>
    <name evidence="2" type="ORF">C499_08807</name>
</gene>
<dbReference type="Proteomes" id="UP000011585">
    <property type="component" value="Unassembled WGS sequence"/>
</dbReference>
<protein>
    <submittedName>
        <fullName evidence="1">Uncharacterized protein</fullName>
    </submittedName>
</protein>
<evidence type="ECO:0000313" key="2">
    <source>
        <dbReference type="EMBL" id="ELY27657.1"/>
    </source>
</evidence>
<dbReference type="HOGENOM" id="CLU_3302615_0_0_2"/>
<dbReference type="AlphaFoldDB" id="E4NNJ9"/>
<organism evidence="1 3">
    <name type="scientific">Halogeometricum borinquense (strain ATCC 700274 / DSM 11551 / JCM 10706 / KCTC 4070 / PR3)</name>
    <dbReference type="NCBI Taxonomy" id="469382"/>
    <lineage>
        <taxon>Archaea</taxon>
        <taxon>Methanobacteriati</taxon>
        <taxon>Methanobacteriota</taxon>
        <taxon>Stenosarchaea group</taxon>
        <taxon>Halobacteria</taxon>
        <taxon>Halobacteriales</taxon>
        <taxon>Haloferacaceae</taxon>
        <taxon>Halogeometricum</taxon>
    </lineage>
</organism>
<dbReference type="STRING" id="469382.Hbor_07550"/>
<dbReference type="EMBL" id="CP001690">
    <property type="protein sequence ID" value="ADQ66353.1"/>
    <property type="molecule type" value="Genomic_DNA"/>
</dbReference>
<dbReference type="KEGG" id="hbo:Hbor_07550"/>
<accession>E4NNJ9</accession>
<sequence>MTEMGLTLVGISAAFVVPGVVLRRIGVGVYVTGSHPNDG</sequence>
<dbReference type="Proteomes" id="UP000006663">
    <property type="component" value="Chromosome"/>
</dbReference>
<evidence type="ECO:0000313" key="4">
    <source>
        <dbReference type="Proteomes" id="UP000011585"/>
    </source>
</evidence>
<name>E4NNJ9_HALBP</name>
<reference evidence="1 3" key="1">
    <citation type="journal article" date="2009" name="Stand. Genomic Sci.">
        <title>Complete genome sequence of Halogeometricum borinquense type strain (PR3).</title>
        <authorList>
            <person name="Malfatti S."/>
            <person name="Tindall B.J."/>
            <person name="Schneider S."/>
            <person name="Fahnrich R."/>
            <person name="Lapidus A."/>
            <person name="Labuttii K."/>
            <person name="Copeland A."/>
            <person name="Glavina Del Rio T."/>
            <person name="Nolan M."/>
            <person name="Chen F."/>
            <person name="Lucas S."/>
            <person name="Tice H."/>
            <person name="Cheng J.F."/>
            <person name="Bruce D."/>
            <person name="Goodwin L."/>
            <person name="Pitluck S."/>
            <person name="Anderson I."/>
            <person name="Pati A."/>
            <person name="Ivanova N."/>
            <person name="Mavromatis K."/>
            <person name="Chen A."/>
            <person name="Palaniappan K."/>
            <person name="D'haeseleer P."/>
            <person name="Goker M."/>
            <person name="Bristow J."/>
            <person name="Eisen J.A."/>
            <person name="Markowitz V."/>
            <person name="Hugenholtz P."/>
            <person name="Kyrpides N.C."/>
            <person name="Klenk H.P."/>
            <person name="Chain P."/>
        </authorList>
    </citation>
    <scope>NUCLEOTIDE SEQUENCE [LARGE SCALE GENOMIC DNA]</scope>
    <source>
        <strain evidence="3">ATCC 700274 / DSM 11551 / JCM 10706 / KCTC 4070 / PR3</strain>
        <strain evidence="1">PR 3</strain>
    </source>
</reference>